<comment type="caution">
    <text evidence="1">The sequence shown here is derived from an EMBL/GenBank/DDBJ whole genome shotgun (WGS) entry which is preliminary data.</text>
</comment>
<dbReference type="EMBL" id="LAZR01002991">
    <property type="protein sequence ID" value="KKN23254.1"/>
    <property type="molecule type" value="Genomic_DNA"/>
</dbReference>
<dbReference type="AlphaFoldDB" id="A0A0F9NZG1"/>
<protein>
    <submittedName>
        <fullName evidence="1">Uncharacterized protein</fullName>
    </submittedName>
</protein>
<proteinExistence type="predicted"/>
<name>A0A0F9NZG1_9ZZZZ</name>
<reference evidence="1" key="1">
    <citation type="journal article" date="2015" name="Nature">
        <title>Complex archaea that bridge the gap between prokaryotes and eukaryotes.</title>
        <authorList>
            <person name="Spang A."/>
            <person name="Saw J.H."/>
            <person name="Jorgensen S.L."/>
            <person name="Zaremba-Niedzwiedzka K."/>
            <person name="Martijn J."/>
            <person name="Lind A.E."/>
            <person name="van Eijk R."/>
            <person name="Schleper C."/>
            <person name="Guy L."/>
            <person name="Ettema T.J."/>
        </authorList>
    </citation>
    <scope>NUCLEOTIDE SEQUENCE</scope>
</reference>
<gene>
    <name evidence="1" type="ORF">LCGC14_0906990</name>
</gene>
<evidence type="ECO:0000313" key="1">
    <source>
        <dbReference type="EMBL" id="KKN23254.1"/>
    </source>
</evidence>
<organism evidence="1">
    <name type="scientific">marine sediment metagenome</name>
    <dbReference type="NCBI Taxonomy" id="412755"/>
    <lineage>
        <taxon>unclassified sequences</taxon>
        <taxon>metagenomes</taxon>
        <taxon>ecological metagenomes</taxon>
    </lineage>
</organism>
<accession>A0A0F9NZG1</accession>
<sequence length="122" mass="13950">MTFPQELTYRLLEFMLDNHTTILVCATSVQDDVRCEERQSLRTGIEDILTDALENPSMKDPPPLEATAAVAEATEAVWAFVLGSFDDNVWLDNEERIVFFARWETALKNDVKNLLTRLTEDL</sequence>